<feature type="region of interest" description="Disordered" evidence="1">
    <location>
        <begin position="326"/>
        <end position="346"/>
    </location>
</feature>
<proteinExistence type="predicted"/>
<dbReference type="Proteomes" id="UP001159042">
    <property type="component" value="Unassembled WGS sequence"/>
</dbReference>
<sequence length="508" mass="59758">MLFLLFLGTTLGLSGAYYQIEDIPIEHFNFDHGDLQNNAMDIELMPRFQKSIHITESDEDPKEYFFRSSYSQFGDSYFDGVPSSEETSSEDKGESKERYKRETTEPPPTEKPDRKSIVTTLGKPLELAVMDPEDITEKSEEGVVVAVENDSDENTNFLINDFIRFKRAATTEKMEEDTADVKKLMQDMDERNKSKSDGDQSSDTKPVVEEMPPHTEKLVMNHPDEFDEDELPRETRGATKDQWVKQLYPVRRRDELEDNTAAAAAAEKEFVRAPRVHFVTQGMSESSPRYDFYSRYDREGRARDLNKELTYSLGRDPYRDMNFYQDPGHSRHYVPPPQPSHSNYRNDRYYNYDTRDRWDEYAPRPRYRDYRANPYGNYNQYDNTNNYNNYSGTKGRQRRIVYYATLPEISRTPPSVNLRDRYGYRDRTAGYRDDRYFAPDTLAPYQLRKPYTKARYEENDSRKAQYPIKAATDVNVREVKKNPEGRIYSEVESNRFPQNNQNYRNDGV</sequence>
<feature type="region of interest" description="Disordered" evidence="1">
    <location>
        <begin position="189"/>
        <end position="240"/>
    </location>
</feature>
<feature type="region of interest" description="Disordered" evidence="1">
    <location>
        <begin position="369"/>
        <end position="392"/>
    </location>
</feature>
<dbReference type="EMBL" id="JANEYG010000142">
    <property type="protein sequence ID" value="KAJ8912201.1"/>
    <property type="molecule type" value="Genomic_DNA"/>
</dbReference>
<evidence type="ECO:0000256" key="1">
    <source>
        <dbReference type="SAM" id="MobiDB-lite"/>
    </source>
</evidence>
<feature type="compositionally biased region" description="Basic and acidic residues" evidence="1">
    <location>
        <begin position="89"/>
        <end position="116"/>
    </location>
</feature>
<evidence type="ECO:0000313" key="3">
    <source>
        <dbReference type="EMBL" id="KAJ8912201.1"/>
    </source>
</evidence>
<protein>
    <submittedName>
        <fullName evidence="3">Uncharacterized protein</fullName>
    </submittedName>
</protein>
<evidence type="ECO:0000256" key="2">
    <source>
        <dbReference type="SAM" id="SignalP"/>
    </source>
</evidence>
<accession>A0AAV8VDR9</accession>
<feature type="chain" id="PRO_5043496732" evidence="2">
    <location>
        <begin position="17"/>
        <end position="508"/>
    </location>
</feature>
<reference evidence="3 4" key="1">
    <citation type="journal article" date="2023" name="Insect Mol. Biol.">
        <title>Genome sequencing provides insights into the evolution of gene families encoding plant cell wall-degrading enzymes in longhorned beetles.</title>
        <authorList>
            <person name="Shin N.R."/>
            <person name="Okamura Y."/>
            <person name="Kirsch R."/>
            <person name="Pauchet Y."/>
        </authorList>
    </citation>
    <scope>NUCLEOTIDE SEQUENCE [LARGE SCALE GENOMIC DNA]</scope>
    <source>
        <strain evidence="3">EAD_L_NR</strain>
    </source>
</reference>
<organism evidence="3 4">
    <name type="scientific">Exocentrus adspersus</name>
    <dbReference type="NCBI Taxonomy" id="1586481"/>
    <lineage>
        <taxon>Eukaryota</taxon>
        <taxon>Metazoa</taxon>
        <taxon>Ecdysozoa</taxon>
        <taxon>Arthropoda</taxon>
        <taxon>Hexapoda</taxon>
        <taxon>Insecta</taxon>
        <taxon>Pterygota</taxon>
        <taxon>Neoptera</taxon>
        <taxon>Endopterygota</taxon>
        <taxon>Coleoptera</taxon>
        <taxon>Polyphaga</taxon>
        <taxon>Cucujiformia</taxon>
        <taxon>Chrysomeloidea</taxon>
        <taxon>Cerambycidae</taxon>
        <taxon>Lamiinae</taxon>
        <taxon>Acanthocinini</taxon>
        <taxon>Exocentrus</taxon>
    </lineage>
</organism>
<feature type="compositionally biased region" description="Basic and acidic residues" evidence="1">
    <location>
        <begin position="206"/>
        <end position="224"/>
    </location>
</feature>
<keyword evidence="2" id="KW-0732">Signal</keyword>
<name>A0AAV8VDR9_9CUCU</name>
<gene>
    <name evidence="3" type="ORF">NQ315_003805</name>
</gene>
<keyword evidence="4" id="KW-1185">Reference proteome</keyword>
<comment type="caution">
    <text evidence="3">The sequence shown here is derived from an EMBL/GenBank/DDBJ whole genome shotgun (WGS) entry which is preliminary data.</text>
</comment>
<feature type="signal peptide" evidence="2">
    <location>
        <begin position="1"/>
        <end position="16"/>
    </location>
</feature>
<feature type="compositionally biased region" description="Low complexity" evidence="1">
    <location>
        <begin position="372"/>
        <end position="390"/>
    </location>
</feature>
<feature type="region of interest" description="Disordered" evidence="1">
    <location>
        <begin position="77"/>
        <end position="119"/>
    </location>
</feature>
<evidence type="ECO:0000313" key="4">
    <source>
        <dbReference type="Proteomes" id="UP001159042"/>
    </source>
</evidence>
<dbReference type="AlphaFoldDB" id="A0AAV8VDR9"/>
<feature type="compositionally biased region" description="Basic and acidic residues" evidence="1">
    <location>
        <begin position="189"/>
        <end position="198"/>
    </location>
</feature>